<dbReference type="EMBL" id="JAEUBG010005153">
    <property type="protein sequence ID" value="KAH3677597.1"/>
    <property type="molecule type" value="Genomic_DNA"/>
</dbReference>
<sequence length="194" mass="21146">VGAFWEGQDDSDVTGSDEQLWSVVLSETGVSTTFFLGQDVKGGQELGVGRDRANLGDNHTSLDVVTLDTSQQDTTVVTSHGGVQFLLEHFDTSDSGLDWGLVVADDFNFVTLLQVTTLNTAGDNGTSTRDGEHVFDTHQERLFQVSLWGWDVGVDGFQQLVDGLGTDFWLTAFQGTEGRTHNDWDVVTIETVGR</sequence>
<dbReference type="AntiFam" id="ANF00225">
    <property type="entry name" value="Shadow ORF (opposite tuf)"/>
</dbReference>
<dbReference type="AlphaFoldDB" id="A0A9P8PSM9"/>
<gene>
    <name evidence="1" type="ORF">WICPIJ_008940</name>
</gene>
<evidence type="ECO:0000313" key="2">
    <source>
        <dbReference type="Proteomes" id="UP000774326"/>
    </source>
</evidence>
<protein>
    <submittedName>
        <fullName evidence="1">Uncharacterized protein</fullName>
    </submittedName>
</protein>
<dbReference type="Proteomes" id="UP000774326">
    <property type="component" value="Unassembled WGS sequence"/>
</dbReference>
<reference evidence="1" key="1">
    <citation type="journal article" date="2021" name="Open Biol.">
        <title>Shared evolutionary footprints suggest mitochondrial oxidative damage underlies multiple complex I losses in fungi.</title>
        <authorList>
            <person name="Schikora-Tamarit M.A."/>
            <person name="Marcet-Houben M."/>
            <person name="Nosek J."/>
            <person name="Gabaldon T."/>
        </authorList>
    </citation>
    <scope>NUCLEOTIDE SEQUENCE</scope>
    <source>
        <strain evidence="1">CBS2887</strain>
    </source>
</reference>
<accession>A0A9P8PSM9</accession>
<feature type="non-terminal residue" evidence="1">
    <location>
        <position position="1"/>
    </location>
</feature>
<proteinExistence type="predicted"/>
<comment type="caution">
    <text evidence="1">The sequence shown here is derived from an EMBL/GenBank/DDBJ whole genome shotgun (WGS) entry which is preliminary data.</text>
</comment>
<reference evidence="1" key="2">
    <citation type="submission" date="2021-01" db="EMBL/GenBank/DDBJ databases">
        <authorList>
            <person name="Schikora-Tamarit M.A."/>
        </authorList>
    </citation>
    <scope>NUCLEOTIDE SEQUENCE</scope>
    <source>
        <strain evidence="1">CBS2887</strain>
    </source>
</reference>
<name>A0A9P8PSM9_WICPI</name>
<evidence type="ECO:0000313" key="1">
    <source>
        <dbReference type="EMBL" id="KAH3677597.1"/>
    </source>
</evidence>
<organism evidence="1 2">
    <name type="scientific">Wickerhamomyces pijperi</name>
    <name type="common">Yeast</name>
    <name type="synonym">Pichia pijperi</name>
    <dbReference type="NCBI Taxonomy" id="599730"/>
    <lineage>
        <taxon>Eukaryota</taxon>
        <taxon>Fungi</taxon>
        <taxon>Dikarya</taxon>
        <taxon>Ascomycota</taxon>
        <taxon>Saccharomycotina</taxon>
        <taxon>Saccharomycetes</taxon>
        <taxon>Phaffomycetales</taxon>
        <taxon>Wickerhamomycetaceae</taxon>
        <taxon>Wickerhamomyces</taxon>
    </lineage>
</organism>
<keyword evidence="2" id="KW-1185">Reference proteome</keyword>